<dbReference type="OrthoDB" id="1935166at2759"/>
<dbReference type="GO" id="GO:0046621">
    <property type="term" value="P:negative regulation of organ growth"/>
    <property type="evidence" value="ECO:0007669"/>
    <property type="project" value="InterPro"/>
</dbReference>
<evidence type="ECO:0008006" key="4">
    <source>
        <dbReference type="Google" id="ProtNLM"/>
    </source>
</evidence>
<dbReference type="PANTHER" id="PTHR37387:SF1">
    <property type="entry name" value="PROTEIN SAMBA"/>
    <property type="match status" value="1"/>
</dbReference>
<feature type="compositionally biased region" description="Low complexity" evidence="1">
    <location>
        <begin position="1"/>
        <end position="16"/>
    </location>
</feature>
<comment type="caution">
    <text evidence="2">The sequence shown here is derived from an EMBL/GenBank/DDBJ whole genome shotgun (WGS) entry which is preliminary data.</text>
</comment>
<proteinExistence type="predicted"/>
<dbReference type="AlphaFoldDB" id="A0A9Q0K015"/>
<evidence type="ECO:0000256" key="1">
    <source>
        <dbReference type="SAM" id="MobiDB-lite"/>
    </source>
</evidence>
<accession>A0A9Q0K015</accession>
<dbReference type="EMBL" id="JAMYWD010000010">
    <property type="protein sequence ID" value="KAJ4958216.1"/>
    <property type="molecule type" value="Genomic_DNA"/>
</dbReference>
<keyword evidence="3" id="KW-1185">Reference proteome</keyword>
<protein>
    <recommendedName>
        <fullName evidence="4">Protein SAMBA</fullName>
    </recommendedName>
</protein>
<dbReference type="Proteomes" id="UP001141806">
    <property type="component" value="Unassembled WGS sequence"/>
</dbReference>
<name>A0A9Q0K015_9MAGN</name>
<reference evidence="2" key="1">
    <citation type="journal article" date="2023" name="Plant J.">
        <title>The genome of the king protea, Protea cynaroides.</title>
        <authorList>
            <person name="Chang J."/>
            <person name="Duong T.A."/>
            <person name="Schoeman C."/>
            <person name="Ma X."/>
            <person name="Roodt D."/>
            <person name="Barker N."/>
            <person name="Li Z."/>
            <person name="Van de Peer Y."/>
            <person name="Mizrachi E."/>
        </authorList>
    </citation>
    <scope>NUCLEOTIDE SEQUENCE</scope>
    <source>
        <tissue evidence="2">Young leaves</tissue>
    </source>
</reference>
<sequence length="115" mass="12183">MSNSSPAHSSVSAATSAGGGGGQGGSSCNAALASDDNSSFHFPADLVSAQDRKEEALLVLKNDLMTALNKEVKSLDEDSWKFAGPRSQIHLISRPSGFLHKQTETAKRWNLTQPK</sequence>
<dbReference type="GO" id="GO:0010997">
    <property type="term" value="F:anaphase-promoting complex binding"/>
    <property type="evidence" value="ECO:0007669"/>
    <property type="project" value="InterPro"/>
</dbReference>
<evidence type="ECO:0000313" key="3">
    <source>
        <dbReference type="Proteomes" id="UP001141806"/>
    </source>
</evidence>
<organism evidence="2 3">
    <name type="scientific">Protea cynaroides</name>
    <dbReference type="NCBI Taxonomy" id="273540"/>
    <lineage>
        <taxon>Eukaryota</taxon>
        <taxon>Viridiplantae</taxon>
        <taxon>Streptophyta</taxon>
        <taxon>Embryophyta</taxon>
        <taxon>Tracheophyta</taxon>
        <taxon>Spermatophyta</taxon>
        <taxon>Magnoliopsida</taxon>
        <taxon>Proteales</taxon>
        <taxon>Proteaceae</taxon>
        <taxon>Protea</taxon>
    </lineage>
</organism>
<evidence type="ECO:0000313" key="2">
    <source>
        <dbReference type="EMBL" id="KAJ4958216.1"/>
    </source>
</evidence>
<feature type="region of interest" description="Disordered" evidence="1">
    <location>
        <begin position="1"/>
        <end position="32"/>
    </location>
</feature>
<dbReference type="PANTHER" id="PTHR37387">
    <property type="entry name" value="PROTEIN SAMBA"/>
    <property type="match status" value="1"/>
</dbReference>
<gene>
    <name evidence="2" type="ORF">NE237_025327</name>
</gene>
<dbReference type="InterPro" id="IPR037547">
    <property type="entry name" value="SAMBA"/>
</dbReference>